<dbReference type="Pfam" id="PF10074">
    <property type="entry name" value="RovC_DNA-bd"/>
    <property type="match status" value="1"/>
</dbReference>
<dbReference type="RefSeq" id="WP_065730114.1">
    <property type="nucleotide sequence ID" value="NZ_CP016428.1"/>
</dbReference>
<dbReference type="Proteomes" id="UP000092839">
    <property type="component" value="Chromosome"/>
</dbReference>
<evidence type="ECO:0000313" key="2">
    <source>
        <dbReference type="EMBL" id="ANW02918.1"/>
    </source>
</evidence>
<name>A0A1B1UJE6_9BRAD</name>
<dbReference type="KEGG" id="bic:LMTR13_24915"/>
<dbReference type="InterPro" id="IPR018754">
    <property type="entry name" value="RovC-like_DNA-bd"/>
</dbReference>
<accession>A0A1B1UJE6</accession>
<proteinExistence type="predicted"/>
<dbReference type="STRING" id="1274631.LMTR13_24915"/>
<feature type="domain" description="T6SS Transcription factor RovC-like DNA binding" evidence="1">
    <location>
        <begin position="15"/>
        <end position="87"/>
    </location>
</feature>
<dbReference type="EMBL" id="CP016428">
    <property type="protein sequence ID" value="ANW02918.1"/>
    <property type="molecule type" value="Genomic_DNA"/>
</dbReference>
<protein>
    <submittedName>
        <fullName evidence="2">DUF2285 domain-containing protein</fullName>
    </submittedName>
</protein>
<gene>
    <name evidence="2" type="ORF">LMTR13_24915</name>
</gene>
<evidence type="ECO:0000259" key="1">
    <source>
        <dbReference type="Pfam" id="PF10074"/>
    </source>
</evidence>
<dbReference type="AlphaFoldDB" id="A0A1B1UJE6"/>
<reference evidence="2 3" key="1">
    <citation type="submission" date="2016-07" db="EMBL/GenBank/DDBJ databases">
        <title>Complete genome sequence of Bradyrhizobium icense LMTR 13T, a potential inoculant strain isolated from lima bean (Phaseolus lunatus) in Peru.</title>
        <authorList>
            <person name="Ormeno-Orrillo E."/>
            <person name="Duran D."/>
            <person name="Rogel M.A."/>
            <person name="Rey L."/>
            <person name="Imperial J."/>
            <person name="Ruiz-Argueso T."/>
            <person name="Martinez-Romero E."/>
        </authorList>
    </citation>
    <scope>NUCLEOTIDE SEQUENCE [LARGE SCALE GENOMIC DNA]</scope>
    <source>
        <strain evidence="2 3">LMTR 13</strain>
    </source>
</reference>
<keyword evidence="3" id="KW-1185">Reference proteome</keyword>
<evidence type="ECO:0000313" key="3">
    <source>
        <dbReference type="Proteomes" id="UP000092839"/>
    </source>
</evidence>
<organism evidence="2 3">
    <name type="scientific">Bradyrhizobium icense</name>
    <dbReference type="NCBI Taxonomy" id="1274631"/>
    <lineage>
        <taxon>Bacteria</taxon>
        <taxon>Pseudomonadati</taxon>
        <taxon>Pseudomonadota</taxon>
        <taxon>Alphaproteobacteria</taxon>
        <taxon>Hyphomicrobiales</taxon>
        <taxon>Nitrobacteraceae</taxon>
        <taxon>Bradyrhizobium</taxon>
    </lineage>
</organism>
<sequence>MKTPPLDPDIADSAPDDPVLTSYDEQHLVTYWRLLDAEADGADWKEVARIVLHIDPDREPSRARNAFDSHLARAKWMADHGYRDLLRGGGTK</sequence>
<dbReference type="OrthoDB" id="9811330at2"/>